<protein>
    <submittedName>
        <fullName evidence="2">Uncharacterized protein</fullName>
    </submittedName>
</protein>
<reference evidence="2" key="1">
    <citation type="submission" date="2013-12" db="EMBL/GenBank/DDBJ databases">
        <title>The Genome Sequence of Aphanomyces astaci APO3.</title>
        <authorList>
            <consortium name="The Broad Institute Genomics Platform"/>
            <person name="Russ C."/>
            <person name="Tyler B."/>
            <person name="van West P."/>
            <person name="Dieguez-Uribeondo J."/>
            <person name="Young S.K."/>
            <person name="Zeng Q."/>
            <person name="Gargeya S."/>
            <person name="Fitzgerald M."/>
            <person name="Abouelleil A."/>
            <person name="Alvarado L."/>
            <person name="Chapman S.B."/>
            <person name="Gainer-Dewar J."/>
            <person name="Goldberg J."/>
            <person name="Griggs A."/>
            <person name="Gujja S."/>
            <person name="Hansen M."/>
            <person name="Howarth C."/>
            <person name="Imamovic A."/>
            <person name="Ireland A."/>
            <person name="Larimer J."/>
            <person name="McCowan C."/>
            <person name="Murphy C."/>
            <person name="Pearson M."/>
            <person name="Poon T.W."/>
            <person name="Priest M."/>
            <person name="Roberts A."/>
            <person name="Saif S."/>
            <person name="Shea T."/>
            <person name="Sykes S."/>
            <person name="Wortman J."/>
            <person name="Nusbaum C."/>
            <person name="Birren B."/>
        </authorList>
    </citation>
    <scope>NUCLEOTIDE SEQUENCE [LARGE SCALE GENOMIC DNA]</scope>
    <source>
        <strain evidence="2">APO3</strain>
    </source>
</reference>
<dbReference type="GeneID" id="20812029"/>
<dbReference type="EMBL" id="KI913139">
    <property type="protein sequence ID" value="ETV75635.1"/>
    <property type="molecule type" value="Genomic_DNA"/>
</dbReference>
<dbReference type="VEuPathDB" id="FungiDB:H257_10033"/>
<dbReference type="PANTHER" id="PTHR35213:SF3">
    <property type="entry name" value="MYB-LIKE DOMAIN-CONTAINING PROTEIN"/>
    <property type="match status" value="1"/>
</dbReference>
<gene>
    <name evidence="2" type="ORF">H257_10033</name>
</gene>
<feature type="region of interest" description="Disordered" evidence="1">
    <location>
        <begin position="26"/>
        <end position="69"/>
    </location>
</feature>
<dbReference type="AlphaFoldDB" id="W4G7L0"/>
<feature type="compositionally biased region" description="Low complexity" evidence="1">
    <location>
        <begin position="26"/>
        <end position="50"/>
    </location>
</feature>
<dbReference type="RefSeq" id="XP_009834766.1">
    <property type="nucleotide sequence ID" value="XM_009836464.1"/>
</dbReference>
<name>W4G7L0_APHAT</name>
<evidence type="ECO:0000313" key="2">
    <source>
        <dbReference type="EMBL" id="ETV75635.1"/>
    </source>
</evidence>
<accession>W4G7L0</accession>
<organism evidence="2">
    <name type="scientific">Aphanomyces astaci</name>
    <name type="common">Crayfish plague agent</name>
    <dbReference type="NCBI Taxonomy" id="112090"/>
    <lineage>
        <taxon>Eukaryota</taxon>
        <taxon>Sar</taxon>
        <taxon>Stramenopiles</taxon>
        <taxon>Oomycota</taxon>
        <taxon>Saprolegniomycetes</taxon>
        <taxon>Saprolegniales</taxon>
        <taxon>Verrucalvaceae</taxon>
        <taxon>Aphanomyces</taxon>
    </lineage>
</organism>
<proteinExistence type="predicted"/>
<dbReference type="PANTHER" id="PTHR35213">
    <property type="entry name" value="RING-TYPE DOMAIN-CONTAINING PROTEIN-RELATED"/>
    <property type="match status" value="1"/>
</dbReference>
<dbReference type="OrthoDB" id="47272at2759"/>
<evidence type="ECO:0000256" key="1">
    <source>
        <dbReference type="SAM" id="MobiDB-lite"/>
    </source>
</evidence>
<sequence length="213" mass="23364">MNLTATQLGAIPPPCHHKLRIDFLVSPDTTSSSQPPRTSSRSSGSTANGGRKSKPSGASSLPKRTALRSGGWTEAEMEYTLRLSADFKDGLVSDAATGILLRQYLSLKLNCSPMRLSKKFDKSSGILGMHRYDPTASVLSGLTPEMRRLRKKELKQLEDAFHKNSSEVKADVMQAEVRSMKRRRLHRHPQEPPTPCAMMAPLDLLVALACHAA</sequence>